<dbReference type="Proteomes" id="UP000639338">
    <property type="component" value="Unassembled WGS sequence"/>
</dbReference>
<evidence type="ECO:0000256" key="5">
    <source>
        <dbReference type="ARBA" id="ARBA00023306"/>
    </source>
</evidence>
<proteinExistence type="predicted"/>
<sequence length="685" mass="79453">MNFMNNLSGNSMQTNDSGMQLNNVDVLYTKVQRIYIKSERKEERQRDLRINVEIHAGISPVCRKSLCLRLSDDDDSCFLYSLMINDEDFKNLKADQNLLVDFDNFATQLISLLDQCHVPSTGASKVPPKFLLELYEERGEWFCRFVEPKTIKNLCHLYLKISPASDDDIKTHMAVKIKQLTDNVNNKNRDIVNMETRLNSMSDELDKKIRELDQFEQKYYSEKSQLEMQTSHQLKIEKDRFTQAKLEWQRTNEIEKMELERRYNDTIKQMEIELADVKLQNSSYRDKQTTLELTNSEQSKRLQLIENELTITQRDLSQLQKTNTKLEIDYQERDKLLNDSRTKVAVLEQELKDKNLLINEHIETIKSTKEQKKKLEDKLNDRDSQLQRKEKNLNMIHDDLRRSSDETHRMQNKISMLDEKIRRRESTLEEQQKLLETKQKEIVQLSLKIDENIEERKQMKAEIDSQKSKIKLLETTIGVQEKKIKDDSTLIDYLHRKTSDNQSPINQVPLTPINIGSQFQLTIPRQTKFDQINSRSTFTPSATTAAAATTPPVAASTTPHYTGTLNSGFGIRNTTSTSTNVNQTSKNLTSRTIGLTSDTPGLGTFSRPEFITNTSTPIERMNIYQKIPNRTEITNNNQHNNDNNTPSTNDNIKTKNTITFAGGLLRRNIVDKPLLPSAYFPKTMH</sequence>
<keyword evidence="4" id="KW-0206">Cytoskeleton</keyword>
<evidence type="ECO:0000256" key="2">
    <source>
        <dbReference type="ARBA" id="ARBA00022490"/>
    </source>
</evidence>
<keyword evidence="2" id="KW-0963">Cytoplasm</keyword>
<dbReference type="CDD" id="cd10142">
    <property type="entry name" value="HD_SAS6_N"/>
    <property type="match status" value="1"/>
</dbReference>
<evidence type="ECO:0000256" key="4">
    <source>
        <dbReference type="ARBA" id="ARBA00023212"/>
    </source>
</evidence>
<gene>
    <name evidence="9" type="ORF">HCN44_007993</name>
</gene>
<dbReference type="GO" id="GO:0005814">
    <property type="term" value="C:centriole"/>
    <property type="evidence" value="ECO:0007669"/>
    <property type="project" value="TreeGrafter"/>
</dbReference>
<evidence type="ECO:0000313" key="9">
    <source>
        <dbReference type="EMBL" id="KAF7989319.1"/>
    </source>
</evidence>
<evidence type="ECO:0000259" key="8">
    <source>
        <dbReference type="Pfam" id="PF16531"/>
    </source>
</evidence>
<dbReference type="InterPro" id="IPR032396">
    <property type="entry name" value="SAS-6_N"/>
</dbReference>
<evidence type="ECO:0000256" key="1">
    <source>
        <dbReference type="ARBA" id="ARBA00004300"/>
    </source>
</evidence>
<protein>
    <recommendedName>
        <fullName evidence="8">Spindle assembly abnormal protein 6 N-terminal domain-containing protein</fullName>
    </recommendedName>
</protein>
<feature type="region of interest" description="Disordered" evidence="7">
    <location>
        <begin position="540"/>
        <end position="560"/>
    </location>
</feature>
<dbReference type="PANTHER" id="PTHR44281">
    <property type="entry name" value="SPINDLE ASSEMBLY ABNORMAL PROTEIN 6 HOMOLOG"/>
    <property type="match status" value="1"/>
</dbReference>
<dbReference type="EMBL" id="JACMRX010000005">
    <property type="protein sequence ID" value="KAF7989319.1"/>
    <property type="molecule type" value="Genomic_DNA"/>
</dbReference>
<reference evidence="9 10" key="1">
    <citation type="submission" date="2020-08" db="EMBL/GenBank/DDBJ databases">
        <title>Aphidius gifuensis genome sequencing and assembly.</title>
        <authorList>
            <person name="Du Z."/>
        </authorList>
    </citation>
    <scope>NUCLEOTIDE SEQUENCE [LARGE SCALE GENOMIC DNA]</scope>
    <source>
        <strain evidence="9">YNYX2018</strain>
        <tissue evidence="9">Adults</tissue>
    </source>
</reference>
<dbReference type="Pfam" id="PF16531">
    <property type="entry name" value="SAS-6_N"/>
    <property type="match status" value="1"/>
</dbReference>
<evidence type="ECO:0000313" key="10">
    <source>
        <dbReference type="Proteomes" id="UP000639338"/>
    </source>
</evidence>
<comment type="subcellular location">
    <subcellularLocation>
        <location evidence="1">Cytoplasm</location>
        <location evidence="1">Cytoskeleton</location>
        <location evidence="1">Microtubule organizing center</location>
        <location evidence="1">Centrosome</location>
    </subcellularLocation>
</comment>
<keyword evidence="10" id="KW-1185">Reference proteome</keyword>
<feature type="coiled-coil region" evidence="6">
    <location>
        <begin position="260"/>
        <end position="392"/>
    </location>
</feature>
<dbReference type="InterPro" id="IPR038558">
    <property type="entry name" value="SAS-6_N_sf"/>
</dbReference>
<feature type="coiled-coil region" evidence="6">
    <location>
        <begin position="421"/>
        <end position="476"/>
    </location>
</feature>
<dbReference type="OrthoDB" id="49058at2759"/>
<feature type="compositionally biased region" description="Low complexity" evidence="7">
    <location>
        <begin position="540"/>
        <end position="559"/>
    </location>
</feature>
<keyword evidence="5" id="KW-0131">Cell cycle</keyword>
<evidence type="ECO:0000256" key="7">
    <source>
        <dbReference type="SAM" id="MobiDB-lite"/>
    </source>
</evidence>
<accession>A0A834XQ23</accession>
<feature type="region of interest" description="Disordered" evidence="7">
    <location>
        <begin position="632"/>
        <end position="654"/>
    </location>
</feature>
<feature type="coiled-coil region" evidence="6">
    <location>
        <begin position="177"/>
        <end position="218"/>
    </location>
</feature>
<evidence type="ECO:0000256" key="6">
    <source>
        <dbReference type="SAM" id="Coils"/>
    </source>
</evidence>
<dbReference type="AlphaFoldDB" id="A0A834XQ23"/>
<organism evidence="9 10">
    <name type="scientific">Aphidius gifuensis</name>
    <name type="common">Parasitoid wasp</name>
    <dbReference type="NCBI Taxonomy" id="684658"/>
    <lineage>
        <taxon>Eukaryota</taxon>
        <taxon>Metazoa</taxon>
        <taxon>Ecdysozoa</taxon>
        <taxon>Arthropoda</taxon>
        <taxon>Hexapoda</taxon>
        <taxon>Insecta</taxon>
        <taxon>Pterygota</taxon>
        <taxon>Neoptera</taxon>
        <taxon>Endopterygota</taxon>
        <taxon>Hymenoptera</taxon>
        <taxon>Apocrita</taxon>
        <taxon>Ichneumonoidea</taxon>
        <taxon>Braconidae</taxon>
        <taxon>Aphidiinae</taxon>
        <taxon>Aphidius</taxon>
    </lineage>
</organism>
<name>A0A834XQ23_APHGI</name>
<dbReference type="GO" id="GO:0007099">
    <property type="term" value="P:centriole replication"/>
    <property type="evidence" value="ECO:0007669"/>
    <property type="project" value="TreeGrafter"/>
</dbReference>
<evidence type="ECO:0000256" key="3">
    <source>
        <dbReference type="ARBA" id="ARBA00023054"/>
    </source>
</evidence>
<dbReference type="Gene3D" id="2.170.210.20">
    <property type="entry name" value="Spindle assembly abnormal protein 6, N-terminal domain"/>
    <property type="match status" value="1"/>
</dbReference>
<comment type="caution">
    <text evidence="9">The sequence shown here is derived from an EMBL/GenBank/DDBJ whole genome shotgun (WGS) entry which is preliminary data.</text>
</comment>
<feature type="domain" description="Spindle assembly abnormal protein 6 N-terminal" evidence="8">
    <location>
        <begin position="27"/>
        <end position="160"/>
    </location>
</feature>
<keyword evidence="3 6" id="KW-0175">Coiled coil</keyword>
<dbReference type="GO" id="GO:0005813">
    <property type="term" value="C:centrosome"/>
    <property type="evidence" value="ECO:0007669"/>
    <property type="project" value="UniProtKB-SubCell"/>
</dbReference>
<dbReference type="PANTHER" id="PTHR44281:SF2">
    <property type="entry name" value="SPINDLE ASSEMBLY ABNORMAL PROTEIN 6 HOMOLOG"/>
    <property type="match status" value="1"/>
</dbReference>